<sequence length="132" mass="15245">MPQFSVSRTTKTCLTRRCSTLYRLNVPVQRIQFNPLDIRSSRPGVKSCWVVEFCTTADVEKSIQFGLKWALTCWCFIRTMTSLDSKLRPIETTWRLLTPTQCSRRLLITQCAGNFNTKFPTVDVTRNLKAMS</sequence>
<accession>A0A9D4NGV1</accession>
<dbReference type="EMBL" id="JAIWYP010000001">
    <property type="protein sequence ID" value="KAH3894441.1"/>
    <property type="molecule type" value="Genomic_DNA"/>
</dbReference>
<keyword evidence="2" id="KW-1185">Reference proteome</keyword>
<gene>
    <name evidence="1" type="ORF">DPMN_018598</name>
</gene>
<name>A0A9D4NGV1_DREPO</name>
<evidence type="ECO:0000313" key="2">
    <source>
        <dbReference type="Proteomes" id="UP000828390"/>
    </source>
</evidence>
<dbReference type="Proteomes" id="UP000828390">
    <property type="component" value="Unassembled WGS sequence"/>
</dbReference>
<protein>
    <submittedName>
        <fullName evidence="1">Uncharacterized protein</fullName>
    </submittedName>
</protein>
<reference evidence="1" key="1">
    <citation type="journal article" date="2019" name="bioRxiv">
        <title>The Genome of the Zebra Mussel, Dreissena polymorpha: A Resource for Invasive Species Research.</title>
        <authorList>
            <person name="McCartney M.A."/>
            <person name="Auch B."/>
            <person name="Kono T."/>
            <person name="Mallez S."/>
            <person name="Zhang Y."/>
            <person name="Obille A."/>
            <person name="Becker A."/>
            <person name="Abrahante J.E."/>
            <person name="Garbe J."/>
            <person name="Badalamenti J.P."/>
            <person name="Herman A."/>
            <person name="Mangelson H."/>
            <person name="Liachko I."/>
            <person name="Sullivan S."/>
            <person name="Sone E.D."/>
            <person name="Koren S."/>
            <person name="Silverstein K.A.T."/>
            <person name="Beckman K.B."/>
            <person name="Gohl D.M."/>
        </authorList>
    </citation>
    <scope>NUCLEOTIDE SEQUENCE</scope>
    <source>
        <strain evidence="1">Duluth1</strain>
        <tissue evidence="1">Whole animal</tissue>
    </source>
</reference>
<reference evidence="1" key="2">
    <citation type="submission" date="2020-11" db="EMBL/GenBank/DDBJ databases">
        <authorList>
            <person name="McCartney M.A."/>
            <person name="Auch B."/>
            <person name="Kono T."/>
            <person name="Mallez S."/>
            <person name="Becker A."/>
            <person name="Gohl D.M."/>
            <person name="Silverstein K.A.T."/>
            <person name="Koren S."/>
            <person name="Bechman K.B."/>
            <person name="Herman A."/>
            <person name="Abrahante J.E."/>
            <person name="Garbe J."/>
        </authorList>
    </citation>
    <scope>NUCLEOTIDE SEQUENCE</scope>
    <source>
        <strain evidence="1">Duluth1</strain>
        <tissue evidence="1">Whole animal</tissue>
    </source>
</reference>
<comment type="caution">
    <text evidence="1">The sequence shown here is derived from an EMBL/GenBank/DDBJ whole genome shotgun (WGS) entry which is preliminary data.</text>
</comment>
<proteinExistence type="predicted"/>
<evidence type="ECO:0000313" key="1">
    <source>
        <dbReference type="EMBL" id="KAH3894441.1"/>
    </source>
</evidence>
<organism evidence="1 2">
    <name type="scientific">Dreissena polymorpha</name>
    <name type="common">Zebra mussel</name>
    <name type="synonym">Mytilus polymorpha</name>
    <dbReference type="NCBI Taxonomy" id="45954"/>
    <lineage>
        <taxon>Eukaryota</taxon>
        <taxon>Metazoa</taxon>
        <taxon>Spiralia</taxon>
        <taxon>Lophotrochozoa</taxon>
        <taxon>Mollusca</taxon>
        <taxon>Bivalvia</taxon>
        <taxon>Autobranchia</taxon>
        <taxon>Heteroconchia</taxon>
        <taxon>Euheterodonta</taxon>
        <taxon>Imparidentia</taxon>
        <taxon>Neoheterodontei</taxon>
        <taxon>Myida</taxon>
        <taxon>Dreissenoidea</taxon>
        <taxon>Dreissenidae</taxon>
        <taxon>Dreissena</taxon>
    </lineage>
</organism>
<dbReference type="AlphaFoldDB" id="A0A9D4NGV1"/>